<reference evidence="1 2" key="1">
    <citation type="journal article" date="2020" name="Microorganisms">
        <title>Osmotic Adaptation and Compatible Solute Biosynthesis of Phototrophic Bacteria as Revealed from Genome Analyses.</title>
        <authorList>
            <person name="Imhoff J.F."/>
            <person name="Rahn T."/>
            <person name="Kunzel S."/>
            <person name="Keller A."/>
            <person name="Neulinger S.C."/>
        </authorList>
    </citation>
    <scope>NUCLEOTIDE SEQUENCE [LARGE SCALE GENOMIC DNA]</scope>
    <source>
        <strain evidence="1 2">DSM 15382</strain>
    </source>
</reference>
<sequence length="74" mass="8214">MASSCSRITLARFAAEFAHAVMEELERVDDRQAYLDGLKEELPLLASFLEPAEAQDLIPLVHAVIERQLGPALH</sequence>
<evidence type="ECO:0000313" key="2">
    <source>
        <dbReference type="Proteomes" id="UP000697995"/>
    </source>
</evidence>
<dbReference type="EMBL" id="NRSG01000228">
    <property type="protein sequence ID" value="MBK1660924.1"/>
    <property type="molecule type" value="Genomic_DNA"/>
</dbReference>
<proteinExistence type="predicted"/>
<dbReference type="Proteomes" id="UP000697995">
    <property type="component" value="Unassembled WGS sequence"/>
</dbReference>
<protein>
    <submittedName>
        <fullName evidence="1">Uncharacterized protein</fullName>
    </submittedName>
</protein>
<accession>A0ABS1D2D8</accession>
<evidence type="ECO:0000313" key="1">
    <source>
        <dbReference type="EMBL" id="MBK1660924.1"/>
    </source>
</evidence>
<keyword evidence="2" id="KW-1185">Reference proteome</keyword>
<name>A0ABS1D2D8_9PROT</name>
<gene>
    <name evidence="1" type="ORF">CKO45_22155</name>
</gene>
<organism evidence="1 2">
    <name type="scientific">Paracraurococcus ruber</name>
    <dbReference type="NCBI Taxonomy" id="77675"/>
    <lineage>
        <taxon>Bacteria</taxon>
        <taxon>Pseudomonadati</taxon>
        <taxon>Pseudomonadota</taxon>
        <taxon>Alphaproteobacteria</taxon>
        <taxon>Acetobacterales</taxon>
        <taxon>Roseomonadaceae</taxon>
        <taxon>Paracraurococcus</taxon>
    </lineage>
</organism>
<comment type="caution">
    <text evidence="1">The sequence shown here is derived from an EMBL/GenBank/DDBJ whole genome shotgun (WGS) entry which is preliminary data.</text>
</comment>